<evidence type="ECO:0000256" key="5">
    <source>
        <dbReference type="SAM" id="MobiDB-lite"/>
    </source>
</evidence>
<dbReference type="AlphaFoldDB" id="A0A9Q3GJA6"/>
<dbReference type="SUPFAM" id="SSF53098">
    <property type="entry name" value="Ribonuclease H-like"/>
    <property type="match status" value="1"/>
</dbReference>
<dbReference type="Proteomes" id="UP000765509">
    <property type="component" value="Unassembled WGS sequence"/>
</dbReference>
<evidence type="ECO:0000259" key="6">
    <source>
        <dbReference type="PROSITE" id="PS50994"/>
    </source>
</evidence>
<dbReference type="InterPro" id="IPR001584">
    <property type="entry name" value="Integrase_cat-core"/>
</dbReference>
<name>A0A9Q3GJA6_9BASI</name>
<dbReference type="Pfam" id="PF00665">
    <property type="entry name" value="rve"/>
    <property type="match status" value="1"/>
</dbReference>
<dbReference type="InterPro" id="IPR036397">
    <property type="entry name" value="RNaseH_sf"/>
</dbReference>
<reference evidence="7" key="1">
    <citation type="submission" date="2021-03" db="EMBL/GenBank/DDBJ databases">
        <title>Draft genome sequence of rust myrtle Austropuccinia psidii MF-1, a brazilian biotype.</title>
        <authorList>
            <person name="Quecine M.C."/>
            <person name="Pachon D.M.R."/>
            <person name="Bonatelli M.L."/>
            <person name="Correr F.H."/>
            <person name="Franceschini L.M."/>
            <person name="Leite T.F."/>
            <person name="Margarido G.R.A."/>
            <person name="Almeida C.A."/>
            <person name="Ferrarezi J.A."/>
            <person name="Labate C.A."/>
        </authorList>
    </citation>
    <scope>NUCLEOTIDE SEQUENCE</scope>
    <source>
        <strain evidence="7">MF-1</strain>
    </source>
</reference>
<feature type="compositionally biased region" description="Polar residues" evidence="5">
    <location>
        <begin position="169"/>
        <end position="178"/>
    </location>
</feature>
<comment type="catalytic activity">
    <reaction evidence="3">
        <text>DNA(n) + a 2'-deoxyribonucleoside 5'-triphosphate = DNA(n+1) + diphosphate</text>
        <dbReference type="Rhea" id="RHEA:22508"/>
        <dbReference type="Rhea" id="RHEA-COMP:17339"/>
        <dbReference type="Rhea" id="RHEA-COMP:17340"/>
        <dbReference type="ChEBI" id="CHEBI:33019"/>
        <dbReference type="ChEBI" id="CHEBI:61560"/>
        <dbReference type="ChEBI" id="CHEBI:173112"/>
        <dbReference type="EC" id="2.7.7.49"/>
    </reaction>
</comment>
<evidence type="ECO:0000313" key="7">
    <source>
        <dbReference type="EMBL" id="MBW0469135.1"/>
    </source>
</evidence>
<dbReference type="InterPro" id="IPR012337">
    <property type="entry name" value="RNaseH-like_sf"/>
</dbReference>
<accession>A0A9Q3GJA6</accession>
<dbReference type="EMBL" id="AVOT02002089">
    <property type="protein sequence ID" value="MBW0469135.1"/>
    <property type="molecule type" value="Genomic_DNA"/>
</dbReference>
<evidence type="ECO:0000256" key="2">
    <source>
        <dbReference type="ARBA" id="ARBA00022884"/>
    </source>
</evidence>
<evidence type="ECO:0000256" key="4">
    <source>
        <dbReference type="ARBA" id="ARBA00049244"/>
    </source>
</evidence>
<dbReference type="GO" id="GO:0015074">
    <property type="term" value="P:DNA integration"/>
    <property type="evidence" value="ECO:0007669"/>
    <property type="project" value="InterPro"/>
</dbReference>
<dbReference type="GO" id="GO:0005634">
    <property type="term" value="C:nucleus"/>
    <property type="evidence" value="ECO:0007669"/>
    <property type="project" value="UniProtKB-ARBA"/>
</dbReference>
<evidence type="ECO:0000256" key="3">
    <source>
        <dbReference type="ARBA" id="ARBA00048173"/>
    </source>
</evidence>
<keyword evidence="8" id="KW-1185">Reference proteome</keyword>
<dbReference type="OrthoDB" id="5017987at2759"/>
<dbReference type="Gene3D" id="3.30.420.10">
    <property type="entry name" value="Ribonuclease H-like superfamily/Ribonuclease H"/>
    <property type="match status" value="1"/>
</dbReference>
<feature type="domain" description="Integrase catalytic" evidence="6">
    <location>
        <begin position="66"/>
        <end position="188"/>
    </location>
</feature>
<dbReference type="PANTHER" id="PTHR42648">
    <property type="entry name" value="TRANSPOSASE, PUTATIVE-RELATED"/>
    <property type="match status" value="1"/>
</dbReference>
<protein>
    <recommendedName>
        <fullName evidence="6">Integrase catalytic domain-containing protein</fullName>
    </recommendedName>
</protein>
<proteinExistence type="predicted"/>
<evidence type="ECO:0000313" key="8">
    <source>
        <dbReference type="Proteomes" id="UP000765509"/>
    </source>
</evidence>
<comment type="caution">
    <text evidence="7">The sequence shown here is derived from an EMBL/GenBank/DDBJ whole genome shotgun (WGS) entry which is preliminary data.</text>
</comment>
<dbReference type="PROSITE" id="PS50994">
    <property type="entry name" value="INTEGRASE"/>
    <property type="match status" value="1"/>
</dbReference>
<dbReference type="GO" id="GO:0003964">
    <property type="term" value="F:RNA-directed DNA polymerase activity"/>
    <property type="evidence" value="ECO:0007669"/>
    <property type="project" value="UniProtKB-EC"/>
</dbReference>
<feature type="region of interest" description="Disordered" evidence="5">
    <location>
        <begin position="167"/>
        <end position="188"/>
    </location>
</feature>
<dbReference type="GO" id="GO:0032196">
    <property type="term" value="P:transposition"/>
    <property type="evidence" value="ECO:0007669"/>
    <property type="project" value="UniProtKB-KW"/>
</dbReference>
<sequence length="188" mass="21067">MFHLNLSLTKVYQSCVSKLSECTLNNRAGNPNNVVLKHMFPQVKNPPFCEACAIGKSHQLPYKGKLRKAPYAGHTVHSDLSGKISALTIGGGQYYLKFTNDFSKFKTIYILKNKSETCEAMKYYINQVKKTQNIPVKVVVNDNGGEYVSGDVQEFIEKEGIRMEFTAPYSPQQNSVSERGNRSTSEKA</sequence>
<dbReference type="InterPro" id="IPR039537">
    <property type="entry name" value="Retrotran_Ty1/copia-like"/>
</dbReference>
<evidence type="ECO:0000256" key="1">
    <source>
        <dbReference type="ARBA" id="ARBA00022578"/>
    </source>
</evidence>
<dbReference type="GO" id="GO:0003723">
    <property type="term" value="F:RNA binding"/>
    <property type="evidence" value="ECO:0007669"/>
    <property type="project" value="UniProtKB-KW"/>
</dbReference>
<dbReference type="PANTHER" id="PTHR42648:SF28">
    <property type="entry name" value="TRANSPOSON-ENCODED PROTEIN WITH RIBONUCLEASE H-LIKE AND RETROVIRUS ZINC FINGER-LIKE DOMAINS"/>
    <property type="match status" value="1"/>
</dbReference>
<organism evidence="7 8">
    <name type="scientific">Austropuccinia psidii MF-1</name>
    <dbReference type="NCBI Taxonomy" id="1389203"/>
    <lineage>
        <taxon>Eukaryota</taxon>
        <taxon>Fungi</taxon>
        <taxon>Dikarya</taxon>
        <taxon>Basidiomycota</taxon>
        <taxon>Pucciniomycotina</taxon>
        <taxon>Pucciniomycetes</taxon>
        <taxon>Pucciniales</taxon>
        <taxon>Sphaerophragmiaceae</taxon>
        <taxon>Austropuccinia</taxon>
    </lineage>
</organism>
<dbReference type="GO" id="GO:0003887">
    <property type="term" value="F:DNA-directed DNA polymerase activity"/>
    <property type="evidence" value="ECO:0007669"/>
    <property type="project" value="UniProtKB-EC"/>
</dbReference>
<keyword evidence="1" id="KW-0815">Transposition</keyword>
<keyword evidence="2" id="KW-0694">RNA-binding</keyword>
<comment type="catalytic activity">
    <reaction evidence="4">
        <text>DNA(n) + a 2'-deoxyribonucleoside 5'-triphosphate = DNA(n+1) + diphosphate</text>
        <dbReference type="Rhea" id="RHEA:22508"/>
        <dbReference type="Rhea" id="RHEA-COMP:17339"/>
        <dbReference type="Rhea" id="RHEA-COMP:17340"/>
        <dbReference type="ChEBI" id="CHEBI:33019"/>
        <dbReference type="ChEBI" id="CHEBI:61560"/>
        <dbReference type="ChEBI" id="CHEBI:173112"/>
        <dbReference type="EC" id="2.7.7.7"/>
    </reaction>
</comment>
<feature type="compositionally biased region" description="Basic and acidic residues" evidence="5">
    <location>
        <begin position="179"/>
        <end position="188"/>
    </location>
</feature>
<gene>
    <name evidence="7" type="ORF">O181_008850</name>
</gene>